<name>A0ABP9F923_9ACTN</name>
<dbReference type="InterPro" id="IPR017850">
    <property type="entry name" value="Alkaline_phosphatase_core_sf"/>
</dbReference>
<keyword evidence="3" id="KW-0378">Hydrolase</keyword>
<keyword evidence="7" id="KW-1185">Reference proteome</keyword>
<dbReference type="Pfam" id="PF00884">
    <property type="entry name" value="Sulfatase"/>
    <property type="match status" value="1"/>
</dbReference>
<keyword evidence="4" id="KW-0106">Calcium</keyword>
<reference evidence="7" key="1">
    <citation type="journal article" date="2019" name="Int. J. Syst. Evol. Microbiol.">
        <title>The Global Catalogue of Microorganisms (GCM) 10K type strain sequencing project: providing services to taxonomists for standard genome sequencing and annotation.</title>
        <authorList>
            <consortium name="The Broad Institute Genomics Platform"/>
            <consortium name="The Broad Institute Genome Sequencing Center for Infectious Disease"/>
            <person name="Wu L."/>
            <person name="Ma J."/>
        </authorList>
    </citation>
    <scope>NUCLEOTIDE SEQUENCE [LARGE SCALE GENOMIC DNA]</scope>
    <source>
        <strain evidence="7">JCM 19125</strain>
    </source>
</reference>
<dbReference type="InterPro" id="IPR000917">
    <property type="entry name" value="Sulfatase_N"/>
</dbReference>
<evidence type="ECO:0000313" key="7">
    <source>
        <dbReference type="Proteomes" id="UP001501521"/>
    </source>
</evidence>
<dbReference type="Proteomes" id="UP001501521">
    <property type="component" value="Unassembled WGS sequence"/>
</dbReference>
<dbReference type="SUPFAM" id="SSF53649">
    <property type="entry name" value="Alkaline phosphatase-like"/>
    <property type="match status" value="1"/>
</dbReference>
<evidence type="ECO:0000259" key="5">
    <source>
        <dbReference type="Pfam" id="PF00884"/>
    </source>
</evidence>
<dbReference type="PANTHER" id="PTHR42693:SF53">
    <property type="entry name" value="ENDO-4-O-SULFATASE"/>
    <property type="match status" value="1"/>
</dbReference>
<dbReference type="InterPro" id="IPR050738">
    <property type="entry name" value="Sulfatase"/>
</dbReference>
<evidence type="ECO:0000256" key="4">
    <source>
        <dbReference type="ARBA" id="ARBA00022837"/>
    </source>
</evidence>
<organism evidence="6 7">
    <name type="scientific">Tessaracoccus lubricantis</name>
    <dbReference type="NCBI Taxonomy" id="545543"/>
    <lineage>
        <taxon>Bacteria</taxon>
        <taxon>Bacillati</taxon>
        <taxon>Actinomycetota</taxon>
        <taxon>Actinomycetes</taxon>
        <taxon>Propionibacteriales</taxon>
        <taxon>Propionibacteriaceae</taxon>
        <taxon>Tessaracoccus</taxon>
    </lineage>
</organism>
<dbReference type="PANTHER" id="PTHR42693">
    <property type="entry name" value="ARYLSULFATASE FAMILY MEMBER"/>
    <property type="match status" value="1"/>
</dbReference>
<accession>A0ABP9F923</accession>
<comment type="similarity">
    <text evidence="1">Belongs to the sulfatase family.</text>
</comment>
<keyword evidence="2" id="KW-0479">Metal-binding</keyword>
<evidence type="ECO:0000256" key="1">
    <source>
        <dbReference type="ARBA" id="ARBA00008779"/>
    </source>
</evidence>
<feature type="domain" description="Sulfatase N-terminal" evidence="5">
    <location>
        <begin position="7"/>
        <end position="360"/>
    </location>
</feature>
<sequence length="465" mass="49615">MNPGSRPNVIVILADDLGWGDLGCYGATRVRTPNIDALAARGTSYWDAHAASSVCTPSRYGLLTGLHPWRSPLKAGVLGGADPCIIADDVPTIASVLQAEGYRTGAFGKWHLGLDWQRLDGSRATAFDSGFTPDMQGDGRDIDYTVAFRNGPLEHGFERYFGIAGSLDMPPYCFLDQDHTVGVPTLEKQPLITSQRPGLTVPGWEDDQVDVAVTRAAQEWLSTRDERPFFAYVAAASPHRPCVPPAFVRGTSDAGVRGDSIHLFDWMVGELLGALSDDVLAQTLVIVTSDNGAPMIFPEDGDVVIHRPNGAWRGQKADAYEAGHRVPLVVSGPGIAMGAESRALVSLLDLLPTVGRFAGVASLPQVDGVALDERTERELVGAQAFDGRLVLRSASTKVIYGSGSGGFSEPVGEPCASDSELVQIYDLEADPEEVFDLQGSEPSVAVSLYDEFAAATGFSVPRVQE</sequence>
<comment type="caution">
    <text evidence="6">The sequence shown here is derived from an EMBL/GenBank/DDBJ whole genome shotgun (WGS) entry which is preliminary data.</text>
</comment>
<dbReference type="CDD" id="cd16143">
    <property type="entry name" value="ARS_like"/>
    <property type="match status" value="1"/>
</dbReference>
<dbReference type="EMBL" id="BAABLV010000019">
    <property type="protein sequence ID" value="GAA4896035.1"/>
    <property type="molecule type" value="Genomic_DNA"/>
</dbReference>
<dbReference type="Gene3D" id="3.40.720.10">
    <property type="entry name" value="Alkaline Phosphatase, subunit A"/>
    <property type="match status" value="1"/>
</dbReference>
<protein>
    <submittedName>
        <fullName evidence="6">Arylsulfatase</fullName>
    </submittedName>
</protein>
<evidence type="ECO:0000256" key="2">
    <source>
        <dbReference type="ARBA" id="ARBA00022723"/>
    </source>
</evidence>
<evidence type="ECO:0000256" key="3">
    <source>
        <dbReference type="ARBA" id="ARBA00022801"/>
    </source>
</evidence>
<proteinExistence type="inferred from homology"/>
<gene>
    <name evidence="6" type="ORF">GCM10025789_12110</name>
</gene>
<evidence type="ECO:0000313" key="6">
    <source>
        <dbReference type="EMBL" id="GAA4896035.1"/>
    </source>
</evidence>
<dbReference type="InterPro" id="IPR024607">
    <property type="entry name" value="Sulfatase_CS"/>
</dbReference>
<dbReference type="Gene3D" id="3.30.1120.10">
    <property type="match status" value="1"/>
</dbReference>
<dbReference type="PROSITE" id="PS00523">
    <property type="entry name" value="SULFATASE_1"/>
    <property type="match status" value="1"/>
</dbReference>